<evidence type="ECO:0000313" key="4">
    <source>
        <dbReference type="EMBL" id="KAJ3174698.1"/>
    </source>
</evidence>
<dbReference type="GO" id="GO:0080041">
    <property type="term" value="F:ADP-ribose pyrophosphohydrolase activity"/>
    <property type="evidence" value="ECO:0007669"/>
    <property type="project" value="TreeGrafter"/>
</dbReference>
<dbReference type="Pfam" id="PF00293">
    <property type="entry name" value="NUDIX"/>
    <property type="match status" value="1"/>
</dbReference>
<dbReference type="CDD" id="cd03424">
    <property type="entry name" value="NUDIX_ADPRase_Nudt5_UGPPase_Nudt14"/>
    <property type="match status" value="1"/>
</dbReference>
<organism evidence="4 5">
    <name type="scientific">Geranomyces variabilis</name>
    <dbReference type="NCBI Taxonomy" id="109894"/>
    <lineage>
        <taxon>Eukaryota</taxon>
        <taxon>Fungi</taxon>
        <taxon>Fungi incertae sedis</taxon>
        <taxon>Chytridiomycota</taxon>
        <taxon>Chytridiomycota incertae sedis</taxon>
        <taxon>Chytridiomycetes</taxon>
        <taxon>Spizellomycetales</taxon>
        <taxon>Powellomycetaceae</taxon>
        <taxon>Geranomyces</taxon>
    </lineage>
</organism>
<dbReference type="AlphaFoldDB" id="A0AAD5TEN1"/>
<dbReference type="Proteomes" id="UP001212152">
    <property type="component" value="Unassembled WGS sequence"/>
</dbReference>
<evidence type="ECO:0000259" key="3">
    <source>
        <dbReference type="PROSITE" id="PS51462"/>
    </source>
</evidence>
<comment type="cofactor">
    <cofactor evidence="1">
        <name>Mg(2+)</name>
        <dbReference type="ChEBI" id="CHEBI:18420"/>
    </cofactor>
</comment>
<dbReference type="InterPro" id="IPR000086">
    <property type="entry name" value="NUDIX_hydrolase_dom"/>
</dbReference>
<evidence type="ECO:0000256" key="1">
    <source>
        <dbReference type="ARBA" id="ARBA00001946"/>
    </source>
</evidence>
<dbReference type="EMBL" id="JADGJQ010000061">
    <property type="protein sequence ID" value="KAJ3174698.1"/>
    <property type="molecule type" value="Genomic_DNA"/>
</dbReference>
<feature type="domain" description="Nudix hydrolase" evidence="3">
    <location>
        <begin position="122"/>
        <end position="284"/>
    </location>
</feature>
<proteinExistence type="predicted"/>
<reference evidence="4" key="1">
    <citation type="submission" date="2020-05" db="EMBL/GenBank/DDBJ databases">
        <title>Phylogenomic resolution of chytrid fungi.</title>
        <authorList>
            <person name="Stajich J.E."/>
            <person name="Amses K."/>
            <person name="Simmons R."/>
            <person name="Seto K."/>
            <person name="Myers J."/>
            <person name="Bonds A."/>
            <person name="Quandt C.A."/>
            <person name="Barry K."/>
            <person name="Liu P."/>
            <person name="Grigoriev I."/>
            <person name="Longcore J.E."/>
            <person name="James T.Y."/>
        </authorList>
    </citation>
    <scope>NUCLEOTIDE SEQUENCE</scope>
    <source>
        <strain evidence="4">JEL0379</strain>
    </source>
</reference>
<dbReference type="PROSITE" id="PS51462">
    <property type="entry name" value="NUDIX"/>
    <property type="match status" value="1"/>
</dbReference>
<dbReference type="PANTHER" id="PTHR11839">
    <property type="entry name" value="UDP/ADP-SUGAR PYROPHOSPHATASE"/>
    <property type="match status" value="1"/>
</dbReference>
<dbReference type="Gene3D" id="3.90.79.10">
    <property type="entry name" value="Nucleoside Triphosphate Pyrophosphohydrolase"/>
    <property type="match status" value="1"/>
</dbReference>
<dbReference type="InterPro" id="IPR015797">
    <property type="entry name" value="NUDIX_hydrolase-like_dom_sf"/>
</dbReference>
<dbReference type="GO" id="GO:0006753">
    <property type="term" value="P:nucleoside phosphate metabolic process"/>
    <property type="evidence" value="ECO:0007669"/>
    <property type="project" value="TreeGrafter"/>
</dbReference>
<evidence type="ECO:0000256" key="2">
    <source>
        <dbReference type="ARBA" id="ARBA00022801"/>
    </source>
</evidence>
<accession>A0AAD5TEN1</accession>
<protein>
    <recommendedName>
        <fullName evidence="3">Nudix hydrolase domain-containing protein</fullName>
    </recommendedName>
</protein>
<evidence type="ECO:0000313" key="5">
    <source>
        <dbReference type="Proteomes" id="UP001212152"/>
    </source>
</evidence>
<gene>
    <name evidence="4" type="ORF">HDU87_006947</name>
</gene>
<dbReference type="PANTHER" id="PTHR11839:SF18">
    <property type="entry name" value="NUDIX HYDROLASE DOMAIN-CONTAINING PROTEIN"/>
    <property type="match status" value="1"/>
</dbReference>
<comment type="caution">
    <text evidence="4">The sequence shown here is derived from an EMBL/GenBank/DDBJ whole genome shotgun (WGS) entry which is preliminary data.</text>
</comment>
<keyword evidence="2" id="KW-0378">Hydrolase</keyword>
<name>A0AAD5TEN1_9FUNG</name>
<dbReference type="GO" id="GO:0019693">
    <property type="term" value="P:ribose phosphate metabolic process"/>
    <property type="evidence" value="ECO:0007669"/>
    <property type="project" value="TreeGrafter"/>
</dbReference>
<dbReference type="GO" id="GO:0080042">
    <property type="term" value="F:ADP-glucose pyrophosphohydrolase activity"/>
    <property type="evidence" value="ECO:0007669"/>
    <property type="project" value="TreeGrafter"/>
</dbReference>
<sequence>MILRSRSIARRLSRNCHYYPTRVMSSSSQTIHLNSKNIPLTARAPTTIDLAKVEAFPPFKDWVTALDTELSRSPVANRVTVRGVEVTDVDEFGNGKIGFVKFKADVQWSDAEGGRIPGVVFARGGSVALLVIVRPEEASREPQSDEERVVLVVQPRIAVASLAFAELPAGMLDGERKFSGTAAKELKEECGIEISEDELVDLTDLALGSEGGSGVYPSPGGSDEYIRLFLCRKRMPSAEIDRLEGAKGGLRGEGERIDLRLVKKRDLWRLTRDMKALSALALYEKCAEAGLLPDE</sequence>
<dbReference type="SUPFAM" id="SSF55811">
    <property type="entry name" value="Nudix"/>
    <property type="match status" value="1"/>
</dbReference>
<keyword evidence="5" id="KW-1185">Reference proteome</keyword>